<dbReference type="PROSITE" id="PS01334">
    <property type="entry name" value="PYRASE_CYS"/>
    <property type="match status" value="1"/>
</dbReference>
<reference evidence="12 13" key="1">
    <citation type="submission" date="2016-10" db="EMBL/GenBank/DDBJ databases">
        <authorList>
            <person name="de Groot N.N."/>
        </authorList>
    </citation>
    <scope>NUCLEOTIDE SEQUENCE [LARGE SCALE GENOMIC DNA]</scope>
    <source>
        <strain evidence="12 13">DSM 23142</strain>
    </source>
</reference>
<dbReference type="Proteomes" id="UP000199009">
    <property type="component" value="Chromosome I"/>
</dbReference>
<protein>
    <recommendedName>
        <fullName evidence="9">Pyrrolidone-carboxylate peptidase</fullName>
        <ecNumber evidence="9">3.4.19.3</ecNumber>
    </recommendedName>
    <alternativeName>
        <fullName evidence="9">5-oxoprolyl-peptidase</fullName>
    </alternativeName>
    <alternativeName>
        <fullName evidence="9">Pyroglutamyl-peptidase I</fullName>
        <shortName evidence="9">PGP-I</shortName>
        <shortName evidence="9">Pyrase</shortName>
    </alternativeName>
</protein>
<comment type="similarity">
    <text evidence="4 9">Belongs to the peptidase C15 family.</text>
</comment>
<feature type="active site" evidence="9 11">
    <location>
        <position position="143"/>
    </location>
</feature>
<dbReference type="PIRSF" id="PIRSF015592">
    <property type="entry name" value="Prld-crbxl_pptds"/>
    <property type="match status" value="1"/>
</dbReference>
<dbReference type="InterPro" id="IPR036440">
    <property type="entry name" value="Peptidase_C15-like_sf"/>
</dbReference>
<evidence type="ECO:0000256" key="8">
    <source>
        <dbReference type="ARBA" id="ARBA00022807"/>
    </source>
</evidence>
<dbReference type="PANTHER" id="PTHR23402:SF1">
    <property type="entry name" value="PYROGLUTAMYL-PEPTIDASE I"/>
    <property type="match status" value="1"/>
</dbReference>
<evidence type="ECO:0000256" key="1">
    <source>
        <dbReference type="ARBA" id="ARBA00001770"/>
    </source>
</evidence>
<dbReference type="Pfam" id="PF01470">
    <property type="entry name" value="Peptidase_C15"/>
    <property type="match status" value="1"/>
</dbReference>
<evidence type="ECO:0000256" key="11">
    <source>
        <dbReference type="PROSITE-ProRule" id="PRU10077"/>
    </source>
</evidence>
<evidence type="ECO:0000313" key="12">
    <source>
        <dbReference type="EMBL" id="SDH40852.1"/>
    </source>
</evidence>
<feature type="active site" evidence="9 10">
    <location>
        <position position="80"/>
    </location>
</feature>
<dbReference type="Gene3D" id="3.40.630.20">
    <property type="entry name" value="Peptidase C15, pyroglutamyl peptidase I-like"/>
    <property type="match status" value="1"/>
</dbReference>
<dbReference type="NCBIfam" id="TIGR00504">
    <property type="entry name" value="pyro_pdase"/>
    <property type="match status" value="1"/>
</dbReference>
<accession>A0A1G8C630</accession>
<gene>
    <name evidence="9" type="primary">pcp</name>
    <name evidence="12" type="ORF">SAMN04489810_2990</name>
</gene>
<evidence type="ECO:0000313" key="13">
    <source>
        <dbReference type="Proteomes" id="UP000199009"/>
    </source>
</evidence>
<dbReference type="GO" id="GO:0016920">
    <property type="term" value="F:pyroglutamyl-peptidase activity"/>
    <property type="evidence" value="ECO:0007669"/>
    <property type="project" value="UniProtKB-UniRule"/>
</dbReference>
<dbReference type="InterPro" id="IPR016125">
    <property type="entry name" value="Peptidase_C15-like"/>
</dbReference>
<dbReference type="HAMAP" id="MF_00417">
    <property type="entry name" value="Pyrrolid_peptidase"/>
    <property type="match status" value="1"/>
</dbReference>
<dbReference type="SUPFAM" id="SSF53182">
    <property type="entry name" value="Pyrrolidone carboxyl peptidase (pyroglutamate aminopeptidase)"/>
    <property type="match status" value="1"/>
</dbReference>
<feature type="active site" evidence="9">
    <location>
        <position position="166"/>
    </location>
</feature>
<proteinExistence type="inferred from homology"/>
<keyword evidence="6 9" id="KW-0645">Protease</keyword>
<keyword evidence="8 9" id="KW-0788">Thiol protease</keyword>
<dbReference type="PROSITE" id="PS01333">
    <property type="entry name" value="PYRASE_GLU"/>
    <property type="match status" value="1"/>
</dbReference>
<evidence type="ECO:0000256" key="9">
    <source>
        <dbReference type="HAMAP-Rule" id="MF_00417"/>
    </source>
</evidence>
<dbReference type="OrthoDB" id="9779738at2"/>
<dbReference type="NCBIfam" id="NF009676">
    <property type="entry name" value="PRK13197.1"/>
    <property type="match status" value="1"/>
</dbReference>
<dbReference type="AlphaFoldDB" id="A0A1G8C630"/>
<comment type="subcellular location">
    <subcellularLocation>
        <location evidence="3 9">Cytoplasm</location>
    </subcellularLocation>
</comment>
<dbReference type="GO" id="GO:0005829">
    <property type="term" value="C:cytosol"/>
    <property type="evidence" value="ECO:0007669"/>
    <property type="project" value="InterPro"/>
</dbReference>
<comment type="subunit">
    <text evidence="9">Homotetramer.</text>
</comment>
<name>A0A1G8C630_9MICO</name>
<dbReference type="RefSeq" id="WP_091491771.1">
    <property type="nucleotide sequence ID" value="NZ_LT629692.1"/>
</dbReference>
<evidence type="ECO:0000256" key="3">
    <source>
        <dbReference type="ARBA" id="ARBA00004496"/>
    </source>
</evidence>
<dbReference type="STRING" id="370764.SAMN04489810_2990"/>
<dbReference type="InterPro" id="IPR033693">
    <property type="entry name" value="PGPEP1_Glu_AS"/>
</dbReference>
<dbReference type="PRINTS" id="PR00706">
    <property type="entry name" value="PYROGLUPTASE"/>
</dbReference>
<evidence type="ECO:0000256" key="2">
    <source>
        <dbReference type="ARBA" id="ARBA00002280"/>
    </source>
</evidence>
<evidence type="ECO:0000256" key="5">
    <source>
        <dbReference type="ARBA" id="ARBA00022490"/>
    </source>
</evidence>
<evidence type="ECO:0000256" key="4">
    <source>
        <dbReference type="ARBA" id="ARBA00006641"/>
    </source>
</evidence>
<evidence type="ECO:0000256" key="10">
    <source>
        <dbReference type="PROSITE-ProRule" id="PRU10076"/>
    </source>
</evidence>
<keyword evidence="5 9" id="KW-0963">Cytoplasm</keyword>
<comment type="function">
    <text evidence="2 9">Removes 5-oxoproline from various penultimate amino acid residues except L-proline.</text>
</comment>
<dbReference type="EMBL" id="LT629692">
    <property type="protein sequence ID" value="SDH40852.1"/>
    <property type="molecule type" value="Genomic_DNA"/>
</dbReference>
<dbReference type="CDD" id="cd00501">
    <property type="entry name" value="Peptidase_C15"/>
    <property type="match status" value="1"/>
</dbReference>
<dbReference type="InterPro" id="IPR000816">
    <property type="entry name" value="Peptidase_C15"/>
</dbReference>
<sequence>MTRALLTGFEPFGTDAVNPSGLAVRRVAARWRGPGELITAVLPVTFADAPAALRSLLEEHQPDLVIATGLAGDRSAVTPERVAVNLVDARIPDNADRRPIDEPVLRGGPAAYFSTLPVKAIARDIRTAGIPAELSHSAGSFVCNQVFYAAMAATAATPEVRAGFVHVPWSSEHAPGGAPSLPLDAIVMAIEIALLTSIRSTHHARIAGGTIS</sequence>
<evidence type="ECO:0000256" key="7">
    <source>
        <dbReference type="ARBA" id="ARBA00022801"/>
    </source>
</evidence>
<dbReference type="InterPro" id="IPR029762">
    <property type="entry name" value="PGP-I_bact-type"/>
</dbReference>
<organism evidence="12 13">
    <name type="scientific">Microbacterium pygmaeum</name>
    <dbReference type="NCBI Taxonomy" id="370764"/>
    <lineage>
        <taxon>Bacteria</taxon>
        <taxon>Bacillati</taxon>
        <taxon>Actinomycetota</taxon>
        <taxon>Actinomycetes</taxon>
        <taxon>Micrococcales</taxon>
        <taxon>Microbacteriaceae</taxon>
        <taxon>Microbacterium</taxon>
    </lineage>
</organism>
<evidence type="ECO:0000256" key="6">
    <source>
        <dbReference type="ARBA" id="ARBA00022670"/>
    </source>
</evidence>
<comment type="catalytic activity">
    <reaction evidence="1 9 10">
        <text>Release of an N-terminal pyroglutamyl group from a polypeptide, the second amino acid generally not being Pro.</text>
        <dbReference type="EC" id="3.4.19.3"/>
    </reaction>
</comment>
<dbReference type="InterPro" id="IPR033694">
    <property type="entry name" value="PGPEP1_Cys_AS"/>
</dbReference>
<dbReference type="EC" id="3.4.19.3" evidence="9"/>
<keyword evidence="13" id="KW-1185">Reference proteome</keyword>
<dbReference type="GO" id="GO:0006508">
    <property type="term" value="P:proteolysis"/>
    <property type="evidence" value="ECO:0007669"/>
    <property type="project" value="UniProtKB-KW"/>
</dbReference>
<dbReference type="PANTHER" id="PTHR23402">
    <property type="entry name" value="PROTEASE FAMILY C15 PYROGLUTAMYL-PEPTIDASE I-RELATED"/>
    <property type="match status" value="1"/>
</dbReference>
<keyword evidence="7 9" id="KW-0378">Hydrolase</keyword>